<dbReference type="SMART" id="SM00382">
    <property type="entry name" value="AAA"/>
    <property type="match status" value="1"/>
</dbReference>
<feature type="binding site" evidence="9">
    <location>
        <begin position="246"/>
        <end position="249"/>
    </location>
    <ligand>
        <name>GTP</name>
        <dbReference type="ChEBI" id="CHEBI:37565"/>
    </ligand>
</feature>
<dbReference type="NCBIfam" id="TIGR00959">
    <property type="entry name" value="ffh"/>
    <property type="match status" value="1"/>
</dbReference>
<dbReference type="Gene3D" id="1.10.260.30">
    <property type="entry name" value="Signal recognition particle, SRP54 subunit, M-domain"/>
    <property type="match status" value="1"/>
</dbReference>
<dbReference type="Pfam" id="PF00448">
    <property type="entry name" value="SRP54"/>
    <property type="match status" value="1"/>
</dbReference>
<comment type="catalytic activity">
    <reaction evidence="8 9">
        <text>GTP + H2O = GDP + phosphate + H(+)</text>
        <dbReference type="Rhea" id="RHEA:19669"/>
        <dbReference type="ChEBI" id="CHEBI:15377"/>
        <dbReference type="ChEBI" id="CHEBI:15378"/>
        <dbReference type="ChEBI" id="CHEBI:37565"/>
        <dbReference type="ChEBI" id="CHEBI:43474"/>
        <dbReference type="ChEBI" id="CHEBI:58189"/>
        <dbReference type="EC" id="3.6.5.4"/>
    </reaction>
</comment>
<dbReference type="InterPro" id="IPR004780">
    <property type="entry name" value="SRP"/>
</dbReference>
<dbReference type="InterPro" id="IPR036891">
    <property type="entry name" value="Signal_recog_part_SRP54_M_sf"/>
</dbReference>
<dbReference type="AlphaFoldDB" id="A0A5C8K4T7"/>
<reference evidence="11 12" key="1">
    <citation type="submission" date="2019-08" db="EMBL/GenBank/DDBJ databases">
        <authorList>
            <person name="Shi S."/>
        </authorList>
    </citation>
    <scope>NUCLEOTIDE SEQUENCE [LARGE SCALE GENOMIC DNA]</scope>
    <source>
        <strain evidence="11 12">GY10130</strain>
    </source>
</reference>
<comment type="domain">
    <text evidence="9">Composed of three domains: the N-terminal N domain, which is responsible for interactions with the ribosome, the central G domain, which binds GTP, and the C-terminal M domain, which binds the RNA and the signal sequence of the RNC.</text>
</comment>
<evidence type="ECO:0000256" key="8">
    <source>
        <dbReference type="ARBA" id="ARBA00048027"/>
    </source>
</evidence>
<dbReference type="GO" id="GO:0008312">
    <property type="term" value="F:7S RNA binding"/>
    <property type="evidence" value="ECO:0007669"/>
    <property type="project" value="InterPro"/>
</dbReference>
<evidence type="ECO:0000256" key="5">
    <source>
        <dbReference type="ARBA" id="ARBA00023134"/>
    </source>
</evidence>
<keyword evidence="4 9" id="KW-0694">RNA-binding</keyword>
<dbReference type="InterPro" id="IPR042101">
    <property type="entry name" value="SRP54_N_sf"/>
</dbReference>
<dbReference type="GO" id="GO:0003924">
    <property type="term" value="F:GTPase activity"/>
    <property type="evidence" value="ECO:0007669"/>
    <property type="project" value="UniProtKB-UniRule"/>
</dbReference>
<dbReference type="HAMAP" id="MF_00306">
    <property type="entry name" value="SRP54"/>
    <property type="match status" value="1"/>
</dbReference>
<dbReference type="InterPro" id="IPR000897">
    <property type="entry name" value="SRP54_GTPase_dom"/>
</dbReference>
<organism evidence="11 12">
    <name type="scientific">Pontibacter qinzhouensis</name>
    <dbReference type="NCBI Taxonomy" id="2603253"/>
    <lineage>
        <taxon>Bacteria</taxon>
        <taxon>Pseudomonadati</taxon>
        <taxon>Bacteroidota</taxon>
        <taxon>Cytophagia</taxon>
        <taxon>Cytophagales</taxon>
        <taxon>Hymenobacteraceae</taxon>
        <taxon>Pontibacter</taxon>
    </lineage>
</organism>
<dbReference type="InterPro" id="IPR004125">
    <property type="entry name" value="Signal_recog_particle_SRP54_M"/>
</dbReference>
<dbReference type="InterPro" id="IPR003593">
    <property type="entry name" value="AAA+_ATPase"/>
</dbReference>
<evidence type="ECO:0000256" key="2">
    <source>
        <dbReference type="ARBA" id="ARBA00022741"/>
    </source>
</evidence>
<evidence type="ECO:0000256" key="3">
    <source>
        <dbReference type="ARBA" id="ARBA00022801"/>
    </source>
</evidence>
<evidence type="ECO:0000256" key="7">
    <source>
        <dbReference type="ARBA" id="ARBA00023274"/>
    </source>
</evidence>
<dbReference type="Gene3D" id="3.40.50.300">
    <property type="entry name" value="P-loop containing nucleotide triphosphate hydrolases"/>
    <property type="match status" value="1"/>
</dbReference>
<keyword evidence="2 9" id="KW-0547">Nucleotide-binding</keyword>
<dbReference type="InterPro" id="IPR013822">
    <property type="entry name" value="Signal_recog_particl_SRP54_hlx"/>
</dbReference>
<accession>A0A5C8K4T7</accession>
<dbReference type="InterPro" id="IPR027417">
    <property type="entry name" value="P-loop_NTPase"/>
</dbReference>
<keyword evidence="12" id="KW-1185">Reference proteome</keyword>
<dbReference type="FunFam" id="3.40.50.300:FF:000022">
    <property type="entry name" value="Signal recognition particle 54 kDa subunit"/>
    <property type="match status" value="1"/>
</dbReference>
<dbReference type="PANTHER" id="PTHR11564:SF5">
    <property type="entry name" value="SIGNAL RECOGNITION PARTICLE SUBUNIT SRP54"/>
    <property type="match status" value="1"/>
</dbReference>
<dbReference type="RefSeq" id="WP_147922199.1">
    <property type="nucleotide sequence ID" value="NZ_VRTY01000046.1"/>
</dbReference>
<comment type="caution">
    <text evidence="11">The sequence shown here is derived from an EMBL/GenBank/DDBJ whole genome shotgun (WGS) entry which is preliminary data.</text>
</comment>
<dbReference type="OrthoDB" id="9804720at2"/>
<dbReference type="EMBL" id="VRTY01000046">
    <property type="protein sequence ID" value="TXK44881.1"/>
    <property type="molecule type" value="Genomic_DNA"/>
</dbReference>
<dbReference type="SMART" id="SM00963">
    <property type="entry name" value="SRP54_N"/>
    <property type="match status" value="1"/>
</dbReference>
<dbReference type="SUPFAM" id="SSF52540">
    <property type="entry name" value="P-loop containing nucleoside triphosphate hydrolases"/>
    <property type="match status" value="1"/>
</dbReference>
<comment type="subunit">
    <text evidence="9">Part of the signal recognition particle protein translocation system, which is composed of SRP and FtsY.</text>
</comment>
<dbReference type="Pfam" id="PF02978">
    <property type="entry name" value="SRP_SPB"/>
    <property type="match status" value="1"/>
</dbReference>
<evidence type="ECO:0000313" key="12">
    <source>
        <dbReference type="Proteomes" id="UP000321926"/>
    </source>
</evidence>
<evidence type="ECO:0000256" key="1">
    <source>
        <dbReference type="ARBA" id="ARBA00005450"/>
    </source>
</evidence>
<dbReference type="EC" id="3.6.5.4" evidence="9"/>
<feature type="binding site" evidence="9">
    <location>
        <begin position="106"/>
        <end position="113"/>
    </location>
    <ligand>
        <name>GTP</name>
        <dbReference type="ChEBI" id="CHEBI:37565"/>
    </ligand>
</feature>
<sequence>MFDNLSNKLDRAFKTLKGQGSITEINVAQTIKEVRRALVDADVNYKVAKTVTDKIKDEAMGRDVLISVSPGQLMVKIVYEELTELMGGEKQDINIKGDPAIILIAGLQGSGKTTFTGKLANFLKKQNRNVLVAACDVYRPAAINQLQVLAEQVGVEAYTELENKNPVQIALNAIEHARKTNKKVVIIDTAGRLAVDEAMMNEIAEIKRAVKPTETLFVVDSMTGQDAVNTAKTFNDRINFDGVVLTKLDGDSRGGAALSIRSVVEKPIKFISTGEKMEALDLFYPDRMAQRILGMGDVISLVERAQQAFDEDEAKRINKKIRKNQFNFDDFLTQLEQIKKMGDIKDLVGMIPGVGKALKDVEIDENAFKPIEAIIKSMTPHERENPDVISGSRRARIAKGSGTDIQQVNNLMKQFNDMRKMMRSMNKMAGKPGGLANLAKMMGK</sequence>
<proteinExistence type="inferred from homology"/>
<comment type="subcellular location">
    <subcellularLocation>
        <location evidence="9">Cytoplasm</location>
    </subcellularLocation>
    <text evidence="9">The SRP-RNC complex is targeted to the cytoplasmic membrane.</text>
</comment>
<keyword evidence="5 9" id="KW-0342">GTP-binding</keyword>
<comment type="function">
    <text evidence="9">Involved in targeting and insertion of nascent membrane proteins into the cytoplasmic membrane. Binds to the hydrophobic signal sequence of the ribosome-nascent chain (RNC) as it emerges from the ribosomes. The SRP-RNC complex is then targeted to the cytoplasmic membrane where it interacts with the SRP receptor FtsY.</text>
</comment>
<feature type="domain" description="SRP54-type proteins GTP-binding" evidence="10">
    <location>
        <begin position="267"/>
        <end position="280"/>
    </location>
</feature>
<keyword evidence="9" id="KW-0963">Cytoplasm</keyword>
<keyword evidence="3 9" id="KW-0378">Hydrolase</keyword>
<dbReference type="GO" id="GO:0048500">
    <property type="term" value="C:signal recognition particle"/>
    <property type="evidence" value="ECO:0007669"/>
    <property type="project" value="UniProtKB-UniRule"/>
</dbReference>
<dbReference type="SUPFAM" id="SSF47446">
    <property type="entry name" value="Signal peptide-binding domain"/>
    <property type="match status" value="1"/>
</dbReference>
<protein>
    <recommendedName>
        <fullName evidence="9">Signal recognition particle protein</fullName>
        <ecNumber evidence="9">3.6.5.4</ecNumber>
    </recommendedName>
    <alternativeName>
        <fullName evidence="9">Fifty-four homolog</fullName>
    </alternativeName>
</protein>
<evidence type="ECO:0000256" key="9">
    <source>
        <dbReference type="HAMAP-Rule" id="MF_00306"/>
    </source>
</evidence>
<dbReference type="GO" id="GO:0006614">
    <property type="term" value="P:SRP-dependent cotranslational protein targeting to membrane"/>
    <property type="evidence" value="ECO:0007669"/>
    <property type="project" value="InterPro"/>
</dbReference>
<dbReference type="PROSITE" id="PS00300">
    <property type="entry name" value="SRP54"/>
    <property type="match status" value="1"/>
</dbReference>
<dbReference type="InterPro" id="IPR022941">
    <property type="entry name" value="SRP54"/>
</dbReference>
<dbReference type="SMART" id="SM00962">
    <property type="entry name" value="SRP54"/>
    <property type="match status" value="1"/>
</dbReference>
<feature type="binding site" evidence="9">
    <location>
        <begin position="188"/>
        <end position="192"/>
    </location>
    <ligand>
        <name>GTP</name>
        <dbReference type="ChEBI" id="CHEBI:37565"/>
    </ligand>
</feature>
<gene>
    <name evidence="9" type="primary">ffh</name>
    <name evidence="11" type="ORF">FVR03_13065</name>
</gene>
<dbReference type="Proteomes" id="UP000321926">
    <property type="component" value="Unassembled WGS sequence"/>
</dbReference>
<evidence type="ECO:0000313" key="11">
    <source>
        <dbReference type="EMBL" id="TXK44881.1"/>
    </source>
</evidence>
<evidence type="ECO:0000256" key="6">
    <source>
        <dbReference type="ARBA" id="ARBA00023135"/>
    </source>
</evidence>
<keyword evidence="6 9" id="KW-0733">Signal recognition particle</keyword>
<dbReference type="Pfam" id="PF02881">
    <property type="entry name" value="SRP54_N"/>
    <property type="match status" value="1"/>
</dbReference>
<evidence type="ECO:0000256" key="4">
    <source>
        <dbReference type="ARBA" id="ARBA00022884"/>
    </source>
</evidence>
<dbReference type="PANTHER" id="PTHR11564">
    <property type="entry name" value="SIGNAL RECOGNITION PARTICLE 54K PROTEIN SRP54"/>
    <property type="match status" value="1"/>
</dbReference>
<name>A0A5C8K4T7_9BACT</name>
<comment type="similarity">
    <text evidence="1 9">Belongs to the GTP-binding SRP family. SRP54 subfamily.</text>
</comment>
<dbReference type="Gene3D" id="1.20.120.140">
    <property type="entry name" value="Signal recognition particle SRP54, nucleotide-binding domain"/>
    <property type="match status" value="1"/>
</dbReference>
<evidence type="ECO:0000259" key="10">
    <source>
        <dbReference type="PROSITE" id="PS00300"/>
    </source>
</evidence>
<dbReference type="GO" id="GO:0005525">
    <property type="term" value="F:GTP binding"/>
    <property type="evidence" value="ECO:0007669"/>
    <property type="project" value="UniProtKB-UniRule"/>
</dbReference>
<keyword evidence="7 9" id="KW-0687">Ribonucleoprotein</keyword>
<dbReference type="CDD" id="cd18539">
    <property type="entry name" value="SRP_G"/>
    <property type="match status" value="1"/>
</dbReference>